<dbReference type="PANTHER" id="PTHR45922">
    <property type="entry name" value="CLEAVAGE AND POLYADENYLATION SPECIFICITY FACTOR SUBUNIT 2"/>
    <property type="match status" value="1"/>
</dbReference>
<evidence type="ECO:0000256" key="3">
    <source>
        <dbReference type="ARBA" id="ARBA00022664"/>
    </source>
</evidence>
<keyword evidence="5 6" id="KW-0539">Nucleus</keyword>
<dbReference type="AlphaFoldDB" id="A0AAW1Q2E3"/>
<keyword evidence="3 6" id="KW-0507">mRNA processing</keyword>
<comment type="similarity">
    <text evidence="2 6">Belongs to the metallo-beta-lactamase superfamily. RNA-metabolizing metallo-beta-lactamase-like family. CPSF2/YSH1 subfamily.</text>
</comment>
<dbReference type="SUPFAM" id="SSF56281">
    <property type="entry name" value="Metallo-hydrolase/oxidoreductase"/>
    <property type="match status" value="1"/>
</dbReference>
<name>A0AAW1Q2E3_9CHLO</name>
<dbReference type="SMART" id="SM01027">
    <property type="entry name" value="Beta-Casp"/>
    <property type="match status" value="1"/>
</dbReference>
<dbReference type="InterPro" id="IPR011108">
    <property type="entry name" value="RMMBL"/>
</dbReference>
<comment type="caution">
    <text evidence="9">The sequence shown here is derived from an EMBL/GenBank/DDBJ whole genome shotgun (WGS) entry which is preliminary data.</text>
</comment>
<dbReference type="GO" id="GO:0005847">
    <property type="term" value="C:mRNA cleavage and polyadenylation specificity factor complex"/>
    <property type="evidence" value="ECO:0007669"/>
    <property type="project" value="InterPro"/>
</dbReference>
<dbReference type="GO" id="GO:0006398">
    <property type="term" value="P:mRNA 3'-end processing by stem-loop binding and cleavage"/>
    <property type="evidence" value="ECO:0007669"/>
    <property type="project" value="InterPro"/>
</dbReference>
<accession>A0AAW1Q2E3</accession>
<evidence type="ECO:0000313" key="9">
    <source>
        <dbReference type="EMBL" id="KAK9816483.1"/>
    </source>
</evidence>
<dbReference type="CDD" id="cd16293">
    <property type="entry name" value="CPSF2-like_MBL-fold"/>
    <property type="match status" value="1"/>
</dbReference>
<feature type="domain" description="Metallo-beta-lactamase" evidence="7">
    <location>
        <begin position="17"/>
        <end position="230"/>
    </location>
</feature>
<dbReference type="Gene3D" id="3.60.15.10">
    <property type="entry name" value="Ribonuclease Z/Hydroxyacylglutathione hydrolase-like"/>
    <property type="match status" value="1"/>
</dbReference>
<dbReference type="Pfam" id="PF13299">
    <property type="entry name" value="CPSF100_C"/>
    <property type="match status" value="1"/>
</dbReference>
<evidence type="ECO:0000256" key="5">
    <source>
        <dbReference type="ARBA" id="ARBA00023242"/>
    </source>
</evidence>
<reference evidence="9 10" key="1">
    <citation type="journal article" date="2024" name="Nat. Commun.">
        <title>Phylogenomics reveals the evolutionary origins of lichenization in chlorophyte algae.</title>
        <authorList>
            <person name="Puginier C."/>
            <person name="Libourel C."/>
            <person name="Otte J."/>
            <person name="Skaloud P."/>
            <person name="Haon M."/>
            <person name="Grisel S."/>
            <person name="Petersen M."/>
            <person name="Berrin J.G."/>
            <person name="Delaux P.M."/>
            <person name="Dal Grande F."/>
            <person name="Keller J."/>
        </authorList>
    </citation>
    <scope>NUCLEOTIDE SEQUENCE [LARGE SCALE GENOMIC DNA]</scope>
    <source>
        <strain evidence="9 10">SAG 2043</strain>
    </source>
</reference>
<dbReference type="PANTHER" id="PTHR45922:SF1">
    <property type="entry name" value="CLEAVAGE AND POLYADENYLATION SPECIFICITY FACTOR SUBUNIT 2"/>
    <property type="match status" value="1"/>
</dbReference>
<evidence type="ECO:0000259" key="8">
    <source>
        <dbReference type="SMART" id="SM01027"/>
    </source>
</evidence>
<dbReference type="InterPro" id="IPR036866">
    <property type="entry name" value="RibonucZ/Hydroxyglut_hydro"/>
</dbReference>
<dbReference type="Pfam" id="PF10996">
    <property type="entry name" value="Beta-Casp"/>
    <property type="match status" value="1"/>
</dbReference>
<proteinExistence type="inferred from homology"/>
<evidence type="ECO:0000256" key="2">
    <source>
        <dbReference type="ARBA" id="ARBA00010624"/>
    </source>
</evidence>
<dbReference type="InterPro" id="IPR027075">
    <property type="entry name" value="CPSF2"/>
</dbReference>
<dbReference type="InterPro" id="IPR022712">
    <property type="entry name" value="Beta_Casp"/>
</dbReference>
<protein>
    <recommendedName>
        <fullName evidence="6">Cleavage and polyadenylation specificity factor subunit 2</fullName>
    </recommendedName>
    <alternativeName>
        <fullName evidence="6">Cleavage and polyadenylation specificity factor 100 kDa subunit</fullName>
    </alternativeName>
</protein>
<dbReference type="InterPro" id="IPR025069">
    <property type="entry name" value="Cpsf2_C"/>
</dbReference>
<dbReference type="Pfam" id="PF16661">
    <property type="entry name" value="Lactamase_B_6"/>
    <property type="match status" value="1"/>
</dbReference>
<sequence>MGTQIKFTPLLGALSEGPLCFLLEVKDFTFLLDCGWNDRYNPAALQPVLDVLPRIDAVLLSHPDPAHLGALPYLVKHGLQAQVYATLPVHRMGQLFLYDQYNAQQATREFKTEVFSLDDVDRAFAKTRQLKYQQNLALSGKGMGFVITPYVAGHLVGGSIWRITTPDGEDIIYAVDFNHKKERHLNGTVLETAFNRPAVLIADALNALQLQPDNKPQREREFIDTIMATLRGNGNVLIPVDTAGRVLELSLQLEKHWSEHRLAYPLALVTHVSYSTIKFAMSQLEWMNDAIAKQFEHSRDNPFNCRHAAIPPFMKLCQSVDDLARLPAGPKVVLASMPSLETGASKQLFADWAADPRNVILFTGRPEEGTIAAQLQAHRPGQGGLVIHTTLSRRVVLEGEELAAAQDRQRQAMMEEQAAPAMARGGGADHQPLRSSSGSISKVVRTASGLADAAVSMEGIIAESAAEPVDVLIDGFAVPEGATAAMFPFEDTDDDLACDEYGQTLRLEMFNNQSTALGGDDAEEEEVEAEELPTKVVSRNVAIPVHARIVCFDFDGRSDGRSVRTILTHVAPRHLILVHGSQAATKALQDHCTAELRSVRTRVHAPRPLETVNVSPGCSSFQVVLSDQLVSSIHMRAMGDYELSWLDGVVGATEAGLVPELKAADDSVNETTQGGIFVGDVRLSELKAALAEKGIAAEFYNAMLVCQGPVTIKRQAQDGELVLEGPLCEEYYKIREVVYGQYHVC</sequence>
<gene>
    <name evidence="9" type="ORF">WJX72_000827</name>
</gene>
<evidence type="ECO:0000313" key="10">
    <source>
        <dbReference type="Proteomes" id="UP001489004"/>
    </source>
</evidence>
<evidence type="ECO:0000256" key="4">
    <source>
        <dbReference type="ARBA" id="ARBA00022884"/>
    </source>
</evidence>
<evidence type="ECO:0000256" key="6">
    <source>
        <dbReference type="RuleBase" id="RU365006"/>
    </source>
</evidence>
<keyword evidence="4 6" id="KW-0694">RNA-binding</keyword>
<evidence type="ECO:0000256" key="1">
    <source>
        <dbReference type="ARBA" id="ARBA00004123"/>
    </source>
</evidence>
<organism evidence="9 10">
    <name type="scientific">[Myrmecia] bisecta</name>
    <dbReference type="NCBI Taxonomy" id="41462"/>
    <lineage>
        <taxon>Eukaryota</taxon>
        <taxon>Viridiplantae</taxon>
        <taxon>Chlorophyta</taxon>
        <taxon>core chlorophytes</taxon>
        <taxon>Trebouxiophyceae</taxon>
        <taxon>Trebouxiales</taxon>
        <taxon>Trebouxiaceae</taxon>
        <taxon>Myrmecia</taxon>
    </lineage>
</organism>
<dbReference type="FunFam" id="3.60.15.10:FF:000008">
    <property type="entry name" value="Cleavage and polyadenylation specificity factor subunit 2"/>
    <property type="match status" value="1"/>
</dbReference>
<feature type="domain" description="Beta-Casp" evidence="8">
    <location>
        <begin position="246"/>
        <end position="375"/>
    </location>
</feature>
<dbReference type="Pfam" id="PF07521">
    <property type="entry name" value="RMMBL"/>
    <property type="match status" value="1"/>
</dbReference>
<dbReference type="EMBL" id="JALJOR010000005">
    <property type="protein sequence ID" value="KAK9816483.1"/>
    <property type="molecule type" value="Genomic_DNA"/>
</dbReference>
<keyword evidence="10" id="KW-1185">Reference proteome</keyword>
<dbReference type="Proteomes" id="UP001489004">
    <property type="component" value="Unassembled WGS sequence"/>
</dbReference>
<dbReference type="SMART" id="SM00849">
    <property type="entry name" value="Lactamase_B"/>
    <property type="match status" value="1"/>
</dbReference>
<evidence type="ECO:0000259" key="7">
    <source>
        <dbReference type="SMART" id="SM00849"/>
    </source>
</evidence>
<dbReference type="InterPro" id="IPR001279">
    <property type="entry name" value="Metallo-B-lactamas"/>
</dbReference>
<dbReference type="InterPro" id="IPR035639">
    <property type="entry name" value="CPSF2_MBL"/>
</dbReference>
<dbReference type="GO" id="GO:0003723">
    <property type="term" value="F:RNA binding"/>
    <property type="evidence" value="ECO:0007669"/>
    <property type="project" value="UniProtKB-KW"/>
</dbReference>
<comment type="subcellular location">
    <subcellularLocation>
        <location evidence="1 6">Nucleus</location>
    </subcellularLocation>
</comment>